<proteinExistence type="predicted"/>
<evidence type="ECO:0000313" key="4">
    <source>
        <dbReference type="Proteomes" id="UP001054854"/>
    </source>
</evidence>
<keyword evidence="4" id="KW-1185">Reference proteome</keyword>
<dbReference type="PANTHER" id="PTHR30006">
    <property type="entry name" value="THIAMINE-BINDING PERIPLASMIC PROTEIN-RELATED"/>
    <property type="match status" value="1"/>
</dbReference>
<feature type="signal peptide" evidence="2">
    <location>
        <begin position="1"/>
        <end position="19"/>
    </location>
</feature>
<dbReference type="CDD" id="cd13589">
    <property type="entry name" value="PBP2_polyamine_RpCGA009"/>
    <property type="match status" value="1"/>
</dbReference>
<feature type="chain" id="PRO_5045944864" description="ABC transporter substrate-binding protein" evidence="2">
    <location>
        <begin position="20"/>
        <end position="359"/>
    </location>
</feature>
<dbReference type="Pfam" id="PF13416">
    <property type="entry name" value="SBP_bac_8"/>
    <property type="match status" value="1"/>
</dbReference>
<organism evidence="3 4">
    <name type="scientific">Streptomyces hygroscopicus</name>
    <dbReference type="NCBI Taxonomy" id="1912"/>
    <lineage>
        <taxon>Bacteria</taxon>
        <taxon>Bacillati</taxon>
        <taxon>Actinomycetota</taxon>
        <taxon>Actinomycetes</taxon>
        <taxon>Kitasatosporales</taxon>
        <taxon>Streptomycetaceae</taxon>
        <taxon>Streptomyces</taxon>
        <taxon>Streptomyces violaceusniger group</taxon>
    </lineage>
</organism>
<dbReference type="SUPFAM" id="SSF53850">
    <property type="entry name" value="Periplasmic binding protein-like II"/>
    <property type="match status" value="1"/>
</dbReference>
<dbReference type="Gene3D" id="3.40.190.10">
    <property type="entry name" value="Periplasmic binding protein-like II"/>
    <property type="match status" value="2"/>
</dbReference>
<sequence>MDSHRSALPALCAVSSALALTVAVTGCGSPTASAGGGKGGALVVAGYGGSFETAFHDSVLPTFEKSCGCKVTYIPGSSTDTVAKLKAQRAHPQIDVALVDDGPQAQALEAGLLASIDTKVVPVDHVVKIARMENDSGVGFGLTATGIAYNPEWFAEHGVPKPTTWEDLANPKLKDKVVLPSITNTYGVGLLVGASRANGGSERDVGPGFTAVREIAGNAVTFDTTADVSNYFLQGQAAASVWGVSRTSTLADKDFPISFVYPKDGAIALVTTANVVKKAPHQELAQKFVAHLLEPSVQRALAKATYDGSVIRGVKEDPTLKNKVVSADKVDSLLKLDWKTINKNRAAWTDTWNKRVESK</sequence>
<evidence type="ECO:0008006" key="5">
    <source>
        <dbReference type="Google" id="ProtNLM"/>
    </source>
</evidence>
<dbReference type="EMBL" id="BNEK01000005">
    <property type="protein sequence ID" value="GHJ32917.1"/>
    <property type="molecule type" value="Genomic_DNA"/>
</dbReference>
<keyword evidence="1 2" id="KW-0732">Signal</keyword>
<accession>A0ABQ3UBD5</accession>
<dbReference type="PROSITE" id="PS51257">
    <property type="entry name" value="PROKAR_LIPOPROTEIN"/>
    <property type="match status" value="1"/>
</dbReference>
<name>A0ABQ3UBD5_STRHY</name>
<dbReference type="PANTHER" id="PTHR30006:SF2">
    <property type="entry name" value="ABC TRANSPORTER SUBSTRATE-BINDING PROTEIN"/>
    <property type="match status" value="1"/>
</dbReference>
<evidence type="ECO:0000256" key="1">
    <source>
        <dbReference type="ARBA" id="ARBA00022729"/>
    </source>
</evidence>
<dbReference type="Proteomes" id="UP001054854">
    <property type="component" value="Unassembled WGS sequence"/>
</dbReference>
<reference evidence="3" key="1">
    <citation type="submission" date="2024-05" db="EMBL/GenBank/DDBJ databases">
        <title>Whole genome shotgun sequence of Streptomyces hygroscopicus NBRC 113678.</title>
        <authorList>
            <person name="Komaki H."/>
            <person name="Tamura T."/>
        </authorList>
    </citation>
    <scope>NUCLEOTIDE SEQUENCE</scope>
    <source>
        <strain evidence="3">N11-34</strain>
    </source>
</reference>
<protein>
    <recommendedName>
        <fullName evidence="5">ABC transporter substrate-binding protein</fullName>
    </recommendedName>
</protein>
<comment type="caution">
    <text evidence="3">The sequence shown here is derived from an EMBL/GenBank/DDBJ whole genome shotgun (WGS) entry which is preliminary data.</text>
</comment>
<dbReference type="InterPro" id="IPR006059">
    <property type="entry name" value="SBP"/>
</dbReference>
<gene>
    <name evidence="3" type="ORF">TPA0910_73500</name>
</gene>
<evidence type="ECO:0000313" key="3">
    <source>
        <dbReference type="EMBL" id="GHJ32917.1"/>
    </source>
</evidence>
<evidence type="ECO:0000256" key="2">
    <source>
        <dbReference type="SAM" id="SignalP"/>
    </source>
</evidence>